<accession>A0A6P1TIB5</accession>
<dbReference type="GO" id="GO:0016757">
    <property type="term" value="F:glycosyltransferase activity"/>
    <property type="evidence" value="ECO:0007669"/>
    <property type="project" value="InterPro"/>
</dbReference>
<dbReference type="PANTHER" id="PTHR45947:SF3">
    <property type="entry name" value="SULFOQUINOVOSYL TRANSFERASE SQD2"/>
    <property type="match status" value="1"/>
</dbReference>
<evidence type="ECO:0000313" key="4">
    <source>
        <dbReference type="EMBL" id="QHQ40572.1"/>
    </source>
</evidence>
<evidence type="ECO:0000313" key="3">
    <source>
        <dbReference type="EMBL" id="MBB5211840.1"/>
    </source>
</evidence>
<dbReference type="EMBL" id="JACHHR010000002">
    <property type="protein sequence ID" value="MBB5211840.1"/>
    <property type="molecule type" value="Genomic_DNA"/>
</dbReference>
<feature type="domain" description="Glycosyltransferase subfamily 4-like N-terminal" evidence="2">
    <location>
        <begin position="117"/>
        <end position="217"/>
    </location>
</feature>
<dbReference type="EMBL" id="CP047491">
    <property type="protein sequence ID" value="QHQ40572.1"/>
    <property type="molecule type" value="Genomic_DNA"/>
</dbReference>
<dbReference type="Pfam" id="PF13439">
    <property type="entry name" value="Glyco_transf_4"/>
    <property type="match status" value="1"/>
</dbReference>
<protein>
    <submittedName>
        <fullName evidence="3 4">Glycosyltransferase</fullName>
    </submittedName>
</protein>
<dbReference type="Proteomes" id="UP000464675">
    <property type="component" value="Chromosome"/>
</dbReference>
<feature type="domain" description="Glycosyl transferase family 1" evidence="1">
    <location>
        <begin position="224"/>
        <end position="390"/>
    </location>
</feature>
<proteinExistence type="predicted"/>
<evidence type="ECO:0000259" key="1">
    <source>
        <dbReference type="Pfam" id="PF00534"/>
    </source>
</evidence>
<dbReference type="RefSeq" id="WP_161859863.1">
    <property type="nucleotide sequence ID" value="NZ_CP047491.1"/>
</dbReference>
<dbReference type="AlphaFoldDB" id="A0A6P1TIB5"/>
<evidence type="ECO:0000313" key="6">
    <source>
        <dbReference type="Proteomes" id="UP000563601"/>
    </source>
</evidence>
<dbReference type="Pfam" id="PF00534">
    <property type="entry name" value="Glycos_transf_1"/>
    <property type="match status" value="1"/>
</dbReference>
<dbReference type="InterPro" id="IPR001296">
    <property type="entry name" value="Glyco_trans_1"/>
</dbReference>
<keyword evidence="5" id="KW-1185">Reference proteome</keyword>
<dbReference type="InterPro" id="IPR050194">
    <property type="entry name" value="Glycosyltransferase_grp1"/>
</dbReference>
<dbReference type="Proteomes" id="UP000563601">
    <property type="component" value="Unassembled WGS sequence"/>
</dbReference>
<dbReference type="OrthoDB" id="9814639at2"/>
<evidence type="ECO:0000313" key="5">
    <source>
        <dbReference type="Proteomes" id="UP000464675"/>
    </source>
</evidence>
<dbReference type="SUPFAM" id="SSF53756">
    <property type="entry name" value="UDP-Glycosyltransferase/glycogen phosphorylase"/>
    <property type="match status" value="1"/>
</dbReference>
<gene>
    <name evidence="4" type="ORF">GTQ55_17360</name>
    <name evidence="3" type="ORF">HNQ53_002058</name>
</gene>
<organism evidence="3 6">
    <name type="scientific">Microbulbifer hydrolyticus</name>
    <dbReference type="NCBI Taxonomy" id="48074"/>
    <lineage>
        <taxon>Bacteria</taxon>
        <taxon>Pseudomonadati</taxon>
        <taxon>Pseudomonadota</taxon>
        <taxon>Gammaproteobacteria</taxon>
        <taxon>Cellvibrionales</taxon>
        <taxon>Microbulbiferaceae</taxon>
        <taxon>Microbulbifer</taxon>
    </lineage>
</organism>
<reference evidence="4 5" key="1">
    <citation type="submission" date="2020-01" db="EMBL/GenBank/DDBJ databases">
        <title>The possibility of degradation of plastic by Microbulbifer hydrolyticus IRE-31.</title>
        <authorList>
            <person name="Liu L."/>
        </authorList>
    </citation>
    <scope>NUCLEOTIDE SEQUENCE [LARGE SCALE GENOMIC DNA]</scope>
    <source>
        <strain evidence="4 5">IRE-31</strain>
    </source>
</reference>
<name>A0A6P1TIB5_9GAMM</name>
<reference evidence="3 6" key="2">
    <citation type="submission" date="2020-08" db="EMBL/GenBank/DDBJ databases">
        <title>Genomic Encyclopedia of Type Strains, Phase IV (KMG-IV): sequencing the most valuable type-strain genomes for metagenomic binning, comparative biology and taxonomic classification.</title>
        <authorList>
            <person name="Goeker M."/>
        </authorList>
    </citation>
    <scope>NUCLEOTIDE SEQUENCE [LARGE SCALE GENOMIC DNA]</scope>
    <source>
        <strain evidence="3 6">DSM 11525</strain>
    </source>
</reference>
<evidence type="ECO:0000259" key="2">
    <source>
        <dbReference type="Pfam" id="PF13439"/>
    </source>
</evidence>
<dbReference type="PANTHER" id="PTHR45947">
    <property type="entry name" value="SULFOQUINOVOSYL TRANSFERASE SQD2"/>
    <property type="match status" value="1"/>
</dbReference>
<sequence length="426" mass="47711">MHSSEKNIALRIAYLAPEIPGASSTFVYNEIFELEKNNAHVEPFSVHSVESNNNREAVKKLADKCEYLYLASIVNLIAAQFKVITWFPLDYVKAFAICVRDAMTCFKSPNTALGIFYRFFVSAYFVTKLHDRKISHIHCHFSHIATDIAMYASIITGIPYSFTAHANDIFQRGYLLKQKGARASFVATISEFNIRFLREKGIPEEKLALVRCGVDRNKFPPRVKSDSGSEVKTLGFLGRLVEKKGVDVLLNALNILKKKGVNLKLEIMGDGPLEESLRMRTKELQLEDSVTFGGGLPHSEVSHWYEKIDYFVFPGKIDRFGDMDGIPVVLMEAMMRGVPVIATSISGIPELVKKNLTGRLAGPNAQSLAVEIEEAIAESAFERQERIAQAIDLVQSEFDVAENAKMLLRKIASVRETARCQISLHT</sequence>
<dbReference type="Gene3D" id="3.40.50.2000">
    <property type="entry name" value="Glycogen Phosphorylase B"/>
    <property type="match status" value="2"/>
</dbReference>
<dbReference type="InterPro" id="IPR028098">
    <property type="entry name" value="Glyco_trans_4-like_N"/>
</dbReference>